<sequence>MVDPAPLHPAENRAYRELYAASRGLARHWSRLGPRVGESAVQAALAHGVAAARRLLDELPAITVEKDLYGGPAALGLGGRLADFHNLAADRFLERNQAVRLAALEARHTRLLLAYLATVGETQRASERESFCRRWEAELESISEAVEAAAAGLGGDPDGAVEPVDRSATGRAAQKVAVGLGALGEWVDRRSAHRR</sequence>
<dbReference type="AlphaFoldDB" id="A0A6J4SA96"/>
<gene>
    <name evidence="1" type="ORF">AVDCRST_MAG45-702</name>
</gene>
<reference evidence="1" key="1">
    <citation type="submission" date="2020-02" db="EMBL/GenBank/DDBJ databases">
        <authorList>
            <person name="Meier V. D."/>
        </authorList>
    </citation>
    <scope>NUCLEOTIDE SEQUENCE</scope>
    <source>
        <strain evidence="1">AVDCRST_MAG45</strain>
    </source>
</reference>
<name>A0A6J4SA96_9ACTN</name>
<dbReference type="EMBL" id="CADCVU010000064">
    <property type="protein sequence ID" value="CAA9490254.1"/>
    <property type="molecule type" value="Genomic_DNA"/>
</dbReference>
<organism evidence="1">
    <name type="scientific">uncultured Solirubrobacterales bacterium</name>
    <dbReference type="NCBI Taxonomy" id="768556"/>
    <lineage>
        <taxon>Bacteria</taxon>
        <taxon>Bacillati</taxon>
        <taxon>Actinomycetota</taxon>
        <taxon>Thermoleophilia</taxon>
        <taxon>Solirubrobacterales</taxon>
        <taxon>environmental samples</taxon>
    </lineage>
</organism>
<accession>A0A6J4SA96</accession>
<proteinExistence type="predicted"/>
<evidence type="ECO:0000313" key="1">
    <source>
        <dbReference type="EMBL" id="CAA9490254.1"/>
    </source>
</evidence>
<protein>
    <submittedName>
        <fullName evidence="1">Uncharacterized protein</fullName>
    </submittedName>
</protein>